<organism evidence="15 16">
    <name type="scientific">Phoenix dactylifera</name>
    <name type="common">Date palm</name>
    <dbReference type="NCBI Taxonomy" id="42345"/>
    <lineage>
        <taxon>Eukaryota</taxon>
        <taxon>Viridiplantae</taxon>
        <taxon>Streptophyta</taxon>
        <taxon>Embryophyta</taxon>
        <taxon>Tracheophyta</taxon>
        <taxon>Spermatophyta</taxon>
        <taxon>Magnoliopsida</taxon>
        <taxon>Liliopsida</taxon>
        <taxon>Arecaceae</taxon>
        <taxon>Coryphoideae</taxon>
        <taxon>Phoeniceae</taxon>
        <taxon>Phoenix</taxon>
    </lineage>
</organism>
<keyword evidence="6 13" id="KW-1133">Transmembrane helix</keyword>
<dbReference type="PANTHER" id="PTHR11972:SF41">
    <property type="entry name" value="FERRIC REDUCTION OXIDASE 2"/>
    <property type="match status" value="1"/>
</dbReference>
<dbReference type="FunFam" id="3.40.50.80:FF:000039">
    <property type="entry name" value="Ferric reduction oxidase 3"/>
    <property type="match status" value="1"/>
</dbReference>
<dbReference type="InterPro" id="IPR013112">
    <property type="entry name" value="FAD-bd_8"/>
</dbReference>
<dbReference type="InterPro" id="IPR050369">
    <property type="entry name" value="RBOH/FRE"/>
</dbReference>
<dbReference type="GeneID" id="103717377"/>
<keyword evidence="15" id="KW-1185">Reference proteome</keyword>
<dbReference type="InterPro" id="IPR013121">
    <property type="entry name" value="Fe_red_NAD-bd_6"/>
</dbReference>
<evidence type="ECO:0000256" key="5">
    <source>
        <dbReference type="ARBA" id="ARBA00022723"/>
    </source>
</evidence>
<protein>
    <recommendedName>
        <fullName evidence="12">ferric-chelate reductase (NADH)</fullName>
        <ecNumber evidence="12">1.16.1.7</ecNumber>
    </recommendedName>
</protein>
<keyword evidence="3" id="KW-0813">Transport</keyword>
<keyword evidence="10 13" id="KW-0472">Membrane</keyword>
<proteinExistence type="inferred from homology"/>
<dbReference type="KEGG" id="pda:103717377"/>
<dbReference type="CDD" id="cd06186">
    <property type="entry name" value="NOX_Duox_like_FAD_NADP"/>
    <property type="match status" value="1"/>
</dbReference>
<dbReference type="InterPro" id="IPR039261">
    <property type="entry name" value="FNR_nucleotide-bd"/>
</dbReference>
<evidence type="ECO:0000256" key="3">
    <source>
        <dbReference type="ARBA" id="ARBA00022448"/>
    </source>
</evidence>
<dbReference type="Pfam" id="PF08030">
    <property type="entry name" value="NAD_binding_6"/>
    <property type="match status" value="1"/>
</dbReference>
<keyword evidence="4 13" id="KW-0812">Transmembrane</keyword>
<evidence type="ECO:0000256" key="8">
    <source>
        <dbReference type="ARBA" id="ARBA00023004"/>
    </source>
</evidence>
<dbReference type="GO" id="GO:0005886">
    <property type="term" value="C:plasma membrane"/>
    <property type="evidence" value="ECO:0007669"/>
    <property type="project" value="TreeGrafter"/>
</dbReference>
<dbReference type="GO" id="GO:0140618">
    <property type="term" value="F:ferric-chelate reductase (NADH) activity"/>
    <property type="evidence" value="ECO:0007669"/>
    <property type="project" value="UniProtKB-EC"/>
</dbReference>
<feature type="transmembrane region" description="Helical" evidence="13">
    <location>
        <begin position="164"/>
        <end position="184"/>
    </location>
</feature>
<gene>
    <name evidence="16" type="primary">LOC103717377</name>
</gene>
<evidence type="ECO:0000256" key="6">
    <source>
        <dbReference type="ARBA" id="ARBA00022989"/>
    </source>
</evidence>
<comment type="subcellular location">
    <subcellularLocation>
        <location evidence="1">Membrane</location>
        <topology evidence="1">Multi-pass membrane protein</topology>
    </subcellularLocation>
</comment>
<evidence type="ECO:0000313" key="16">
    <source>
        <dbReference type="RefSeq" id="XP_008803959.1"/>
    </source>
</evidence>
<dbReference type="RefSeq" id="XP_008803959.1">
    <property type="nucleotide sequence ID" value="XM_008805737.1"/>
</dbReference>
<dbReference type="InterPro" id="IPR013130">
    <property type="entry name" value="Fe3_Rdtase_TM_dom"/>
</dbReference>
<reference evidence="16" key="2">
    <citation type="submission" date="2025-08" db="UniProtKB">
        <authorList>
            <consortium name="RefSeq"/>
        </authorList>
    </citation>
    <scope>IDENTIFICATION</scope>
    <source>
        <tissue evidence="16">Young leaves</tissue>
    </source>
</reference>
<comment type="catalytic activity">
    <reaction evidence="11">
        <text>2 a Fe(II)-siderophore + NAD(+) + H(+) = 2 a Fe(III)-siderophore + NADH</text>
        <dbReference type="Rhea" id="RHEA:15061"/>
        <dbReference type="Rhea" id="RHEA-COMP:11342"/>
        <dbReference type="Rhea" id="RHEA-COMP:11344"/>
        <dbReference type="ChEBI" id="CHEBI:15378"/>
        <dbReference type="ChEBI" id="CHEBI:29033"/>
        <dbReference type="ChEBI" id="CHEBI:29034"/>
        <dbReference type="ChEBI" id="CHEBI:57540"/>
        <dbReference type="ChEBI" id="CHEBI:57945"/>
        <dbReference type="EC" id="1.16.1.7"/>
    </reaction>
</comment>
<feature type="transmembrane region" description="Helical" evidence="13">
    <location>
        <begin position="205"/>
        <end position="226"/>
    </location>
</feature>
<evidence type="ECO:0000259" key="14">
    <source>
        <dbReference type="PROSITE" id="PS51384"/>
    </source>
</evidence>
<keyword evidence="8" id="KW-0408">Iron</keyword>
<feature type="transmembrane region" description="Helical" evidence="13">
    <location>
        <begin position="582"/>
        <end position="601"/>
    </location>
</feature>
<feature type="transmembrane region" description="Helical" evidence="13">
    <location>
        <begin position="68"/>
        <end position="87"/>
    </location>
</feature>
<reference evidence="15" key="1">
    <citation type="journal article" date="2019" name="Nat. Commun.">
        <title>Genome-wide association mapping of date palm fruit traits.</title>
        <authorList>
            <person name="Hazzouri K.M."/>
            <person name="Gros-Balthazard M."/>
            <person name="Flowers J.M."/>
            <person name="Copetti D."/>
            <person name="Lemansour A."/>
            <person name="Lebrun M."/>
            <person name="Masmoudi K."/>
            <person name="Ferrand S."/>
            <person name="Dhar M.I."/>
            <person name="Fresquez Z.A."/>
            <person name="Rosas U."/>
            <person name="Zhang J."/>
            <person name="Talag J."/>
            <person name="Lee S."/>
            <person name="Kudrna D."/>
            <person name="Powell R.F."/>
            <person name="Leitch I.J."/>
            <person name="Krueger R.R."/>
            <person name="Wing R.A."/>
            <person name="Amiri K.M.A."/>
            <person name="Purugganan M.D."/>
        </authorList>
    </citation>
    <scope>NUCLEOTIDE SEQUENCE [LARGE SCALE GENOMIC DNA]</scope>
    <source>
        <strain evidence="15">cv. Khalas</strain>
    </source>
</reference>
<evidence type="ECO:0000256" key="1">
    <source>
        <dbReference type="ARBA" id="ARBA00004141"/>
    </source>
</evidence>
<dbReference type="Pfam" id="PF08022">
    <property type="entry name" value="FAD_binding_8"/>
    <property type="match status" value="1"/>
</dbReference>
<feature type="domain" description="FAD-binding FR-type" evidence="14">
    <location>
        <begin position="317"/>
        <end position="420"/>
    </location>
</feature>
<evidence type="ECO:0000313" key="15">
    <source>
        <dbReference type="Proteomes" id="UP000228380"/>
    </source>
</evidence>
<keyword evidence="9" id="KW-0406">Ion transport</keyword>
<keyword evidence="7" id="KW-0560">Oxidoreductase</keyword>
<evidence type="ECO:0000256" key="9">
    <source>
        <dbReference type="ARBA" id="ARBA00023065"/>
    </source>
</evidence>
<dbReference type="Gene3D" id="3.40.50.80">
    <property type="entry name" value="Nucleotide-binding domain of ferredoxin-NADP reductase (FNR) module"/>
    <property type="match status" value="1"/>
</dbReference>
<dbReference type="GO" id="GO:0046872">
    <property type="term" value="F:metal ion binding"/>
    <property type="evidence" value="ECO:0007669"/>
    <property type="project" value="UniProtKB-KW"/>
</dbReference>
<accession>A0A8B7CQ40</accession>
<name>A0A8B7CQ40_PHODC</name>
<evidence type="ECO:0000256" key="10">
    <source>
        <dbReference type="ARBA" id="ARBA00023136"/>
    </source>
</evidence>
<dbReference type="SFLD" id="SFLDS00052">
    <property type="entry name" value="Ferric_Reductase_Domain"/>
    <property type="match status" value="1"/>
</dbReference>
<comment type="similarity">
    <text evidence="2">Belongs to the ferric reductase (FRE) family.</text>
</comment>
<evidence type="ECO:0000256" key="7">
    <source>
        <dbReference type="ARBA" id="ARBA00023002"/>
    </source>
</evidence>
<evidence type="ECO:0000256" key="2">
    <source>
        <dbReference type="ARBA" id="ARBA00006278"/>
    </source>
</evidence>
<sequence>MAKAMEGSSSPKVGKRMIALKLLLGLVFVGWLMMWVMVPTSTYRKTWRPKLLSKTRSTYFGRQGGSMLIFTFPILFIAVVGCIYLHLEQKIGNTDSGSLRRRLEAWSKPVLVKGPLGIVSATELAFCLMFLALLIWSFSSYLSVGFAKLKAQGVESWQAKLATVALRLGLVGKICCAFLFFPVMRRSSLLPLVGLKSGSSIRRHVWLGHIVMVLFTAHGVGFIVLWVATNNLSQMLKWANTGGSNLAGEIALLAGLLMWATSFPRIRRRKFELFFFTHHLYIVFLIFYLFHVGISFFCYILPGVYLFIVDRYLRFLQSRSKVRMVSARLLPSEIVELNFSKSPGCSYNPLSIIFVNVPSISSLQWHPFTVISNSNLEPDRLSVIVKREGSWTDKLYQTLSSPIDRLGVSVDGPYGPTSMNFLRYDSLVMVSGGSGITPFISIIRELIYRSTALDSPIPSVYLICAFKTSADLTMLDLLLPISCNASDLSRLQLRIEAFVTREKPSASDAQRHIRTVCFKPLSSDLPIAPVLGPNGWLWLGAIISSSFIAFLVLIGIVTRYYIYPIDHNTNRIFSYATRSVLNLLLICVCIAATASAAVLWNKRSSSREAKKIQNTDASMPGTSPSLYFHNGDRELESVPQESIVKATRLHYGERPNFKKMLSELDGSNIGVMASGPSVLRQDVAAVCSSGLAQNLHFESISFSW</sequence>
<evidence type="ECO:0000256" key="11">
    <source>
        <dbReference type="ARBA" id="ARBA00050970"/>
    </source>
</evidence>
<dbReference type="AlphaFoldDB" id="A0A8B7CQ40"/>
<dbReference type="PROSITE" id="PS51384">
    <property type="entry name" value="FAD_FR"/>
    <property type="match status" value="1"/>
</dbReference>
<evidence type="ECO:0000256" key="4">
    <source>
        <dbReference type="ARBA" id="ARBA00022692"/>
    </source>
</evidence>
<keyword evidence="5" id="KW-0479">Metal-binding</keyword>
<feature type="transmembrane region" description="Helical" evidence="13">
    <location>
        <begin position="110"/>
        <end position="136"/>
    </location>
</feature>
<dbReference type="EC" id="1.16.1.7" evidence="12"/>
<dbReference type="InterPro" id="IPR017927">
    <property type="entry name" value="FAD-bd_FR_type"/>
</dbReference>
<evidence type="ECO:0000256" key="12">
    <source>
        <dbReference type="ARBA" id="ARBA00066905"/>
    </source>
</evidence>
<evidence type="ECO:0000256" key="13">
    <source>
        <dbReference type="SAM" id="Phobius"/>
    </source>
</evidence>
<dbReference type="PANTHER" id="PTHR11972">
    <property type="entry name" value="NADPH OXIDASE"/>
    <property type="match status" value="1"/>
</dbReference>
<dbReference type="Proteomes" id="UP000228380">
    <property type="component" value="Chromosome 2"/>
</dbReference>
<dbReference type="OrthoDB" id="167398at2759"/>
<dbReference type="Pfam" id="PF01794">
    <property type="entry name" value="Ferric_reduct"/>
    <property type="match status" value="1"/>
</dbReference>
<dbReference type="GO" id="GO:0006811">
    <property type="term" value="P:monoatomic ion transport"/>
    <property type="evidence" value="ECO:0007669"/>
    <property type="project" value="UniProtKB-KW"/>
</dbReference>
<dbReference type="SFLD" id="SFLDG01168">
    <property type="entry name" value="Ferric_reductase_subgroup_(FRE"/>
    <property type="match status" value="1"/>
</dbReference>
<feature type="transmembrane region" description="Helical" evidence="13">
    <location>
        <begin position="246"/>
        <end position="266"/>
    </location>
</feature>
<dbReference type="SUPFAM" id="SSF52343">
    <property type="entry name" value="Ferredoxin reductase-like, C-terminal NADP-linked domain"/>
    <property type="match status" value="1"/>
</dbReference>
<feature type="transmembrane region" description="Helical" evidence="13">
    <location>
        <begin position="536"/>
        <end position="562"/>
    </location>
</feature>